<dbReference type="SUPFAM" id="SSF53850">
    <property type="entry name" value="Periplasmic binding protein-like II"/>
    <property type="match status" value="1"/>
</dbReference>
<evidence type="ECO:0000256" key="3">
    <source>
        <dbReference type="ARBA" id="ARBA00023125"/>
    </source>
</evidence>
<dbReference type="FunFam" id="1.10.10.10:FF:000001">
    <property type="entry name" value="LysR family transcriptional regulator"/>
    <property type="match status" value="1"/>
</dbReference>
<comment type="similarity">
    <text evidence="1">Belongs to the LysR transcriptional regulatory family.</text>
</comment>
<evidence type="ECO:0000256" key="1">
    <source>
        <dbReference type="ARBA" id="ARBA00009437"/>
    </source>
</evidence>
<gene>
    <name evidence="6" type="ORF">H2Z84_11865</name>
</gene>
<dbReference type="Pfam" id="PF00126">
    <property type="entry name" value="HTH_1"/>
    <property type="match status" value="1"/>
</dbReference>
<dbReference type="InterPro" id="IPR036388">
    <property type="entry name" value="WH-like_DNA-bd_sf"/>
</dbReference>
<dbReference type="Proteomes" id="UP000545606">
    <property type="component" value="Unassembled WGS sequence"/>
</dbReference>
<dbReference type="EMBL" id="JACERN010000031">
    <property type="protein sequence ID" value="MBA4709071.1"/>
    <property type="molecule type" value="Genomic_DNA"/>
</dbReference>
<dbReference type="InterPro" id="IPR000847">
    <property type="entry name" value="LysR_HTH_N"/>
</dbReference>
<keyword evidence="4" id="KW-0804">Transcription</keyword>
<dbReference type="Pfam" id="PF03466">
    <property type="entry name" value="LysR_substrate"/>
    <property type="match status" value="1"/>
</dbReference>
<protein>
    <submittedName>
        <fullName evidence="6">LysR family transcriptional regulator</fullName>
    </submittedName>
</protein>
<dbReference type="Gene3D" id="3.40.190.290">
    <property type="match status" value="1"/>
</dbReference>
<keyword evidence="2" id="KW-0805">Transcription regulation</keyword>
<dbReference type="PROSITE" id="PS50931">
    <property type="entry name" value="HTH_LYSR"/>
    <property type="match status" value="1"/>
</dbReference>
<dbReference type="FunFam" id="3.40.190.290:FF:000001">
    <property type="entry name" value="Transcriptional regulator, LysR family"/>
    <property type="match status" value="1"/>
</dbReference>
<sequence length="296" mass="32358">MDKLVSMGVFAKSAELGSFAAAAQALDISPQMVAKHVAGLEADLGVTLINRTTRRQSLTDIGLAYYDRCKVVLAEVEAADALAQEILSHPKGVLRISAPITFGAFSLAPFVTRYLARYPDVQIDLSLSDRYVDPIEDGYEILIRIGELENSSLIARPLAPYKLIACASPSYLAQHGEPETPEDLLLHDCLAYMNGRSAMPCRWAFTRNSSTHEVKIKGRLRSDNWKALLHAATEGFGITLGPADVLVPEINAGRLVQVLPDYMGPSRPMHVLYPSHRKPTAKIRSFIEALVSAFGI</sequence>
<dbReference type="InterPro" id="IPR036390">
    <property type="entry name" value="WH_DNA-bd_sf"/>
</dbReference>
<keyword evidence="7" id="KW-1185">Reference proteome</keyword>
<dbReference type="InterPro" id="IPR058163">
    <property type="entry name" value="LysR-type_TF_proteobact-type"/>
</dbReference>
<dbReference type="Gene3D" id="1.10.10.10">
    <property type="entry name" value="Winged helix-like DNA-binding domain superfamily/Winged helix DNA-binding domain"/>
    <property type="match status" value="1"/>
</dbReference>
<dbReference type="GO" id="GO:0043565">
    <property type="term" value="F:sequence-specific DNA binding"/>
    <property type="evidence" value="ECO:0007669"/>
    <property type="project" value="TreeGrafter"/>
</dbReference>
<accession>A0A838YEM5</accession>
<dbReference type="RefSeq" id="WP_181836156.1">
    <property type="nucleotide sequence ID" value="NZ_JACERN010000031.1"/>
</dbReference>
<dbReference type="PANTHER" id="PTHR30537:SF5">
    <property type="entry name" value="HTH-TYPE TRANSCRIPTIONAL ACTIVATOR TTDR-RELATED"/>
    <property type="match status" value="1"/>
</dbReference>
<dbReference type="InterPro" id="IPR005119">
    <property type="entry name" value="LysR_subst-bd"/>
</dbReference>
<dbReference type="PANTHER" id="PTHR30537">
    <property type="entry name" value="HTH-TYPE TRANSCRIPTIONAL REGULATOR"/>
    <property type="match status" value="1"/>
</dbReference>
<organism evidence="6 7">
    <name type="scientific">Aquitalea aquatica</name>
    <dbReference type="NCBI Taxonomy" id="3044273"/>
    <lineage>
        <taxon>Bacteria</taxon>
        <taxon>Pseudomonadati</taxon>
        <taxon>Pseudomonadota</taxon>
        <taxon>Betaproteobacteria</taxon>
        <taxon>Neisseriales</taxon>
        <taxon>Chromobacteriaceae</taxon>
        <taxon>Aquitalea</taxon>
    </lineage>
</organism>
<dbReference type="GO" id="GO:0006351">
    <property type="term" value="P:DNA-templated transcription"/>
    <property type="evidence" value="ECO:0007669"/>
    <property type="project" value="TreeGrafter"/>
</dbReference>
<evidence type="ECO:0000256" key="4">
    <source>
        <dbReference type="ARBA" id="ARBA00023163"/>
    </source>
</evidence>
<dbReference type="SUPFAM" id="SSF46785">
    <property type="entry name" value="Winged helix' DNA-binding domain"/>
    <property type="match status" value="1"/>
</dbReference>
<reference evidence="6 7" key="1">
    <citation type="submission" date="2020-07" db="EMBL/GenBank/DDBJ databases">
        <title>Draft genome sequence of violacein-producing bacteria and related species.</title>
        <authorList>
            <person name="Wilson H.S."/>
            <person name="De Leon M.E."/>
        </authorList>
    </citation>
    <scope>NUCLEOTIDE SEQUENCE [LARGE SCALE GENOMIC DNA]</scope>
    <source>
        <strain evidence="6 7">HSC-21Su07</strain>
    </source>
</reference>
<evidence type="ECO:0000259" key="5">
    <source>
        <dbReference type="PROSITE" id="PS50931"/>
    </source>
</evidence>
<evidence type="ECO:0000256" key="2">
    <source>
        <dbReference type="ARBA" id="ARBA00023015"/>
    </source>
</evidence>
<dbReference type="GO" id="GO:0003700">
    <property type="term" value="F:DNA-binding transcription factor activity"/>
    <property type="evidence" value="ECO:0007669"/>
    <property type="project" value="InterPro"/>
</dbReference>
<name>A0A838YEM5_9NEIS</name>
<comment type="caution">
    <text evidence="6">The sequence shown here is derived from an EMBL/GenBank/DDBJ whole genome shotgun (WGS) entry which is preliminary data.</text>
</comment>
<evidence type="ECO:0000313" key="6">
    <source>
        <dbReference type="EMBL" id="MBA4709071.1"/>
    </source>
</evidence>
<keyword evidence="3" id="KW-0238">DNA-binding</keyword>
<evidence type="ECO:0000313" key="7">
    <source>
        <dbReference type="Proteomes" id="UP000545606"/>
    </source>
</evidence>
<dbReference type="AlphaFoldDB" id="A0A838YEM5"/>
<feature type="domain" description="HTH lysR-type" evidence="5">
    <location>
        <begin position="14"/>
        <end position="59"/>
    </location>
</feature>
<proteinExistence type="inferred from homology"/>